<protein>
    <submittedName>
        <fullName evidence="2">Uncharacterized protein</fullName>
    </submittedName>
</protein>
<evidence type="ECO:0000256" key="1">
    <source>
        <dbReference type="SAM" id="MobiDB-lite"/>
    </source>
</evidence>
<accession>A0A424W3H3</accession>
<dbReference type="Proteomes" id="UP000285324">
    <property type="component" value="Unassembled WGS sequence"/>
</dbReference>
<evidence type="ECO:0000313" key="3">
    <source>
        <dbReference type="Proteomes" id="UP000285324"/>
    </source>
</evidence>
<name>A0A424W3H3_ALCXX</name>
<dbReference type="EMBL" id="QVXO01000104">
    <property type="protein sequence ID" value="RPJ87780.1"/>
    <property type="molecule type" value="Genomic_DNA"/>
</dbReference>
<evidence type="ECO:0000313" key="2">
    <source>
        <dbReference type="EMBL" id="RPJ87780.1"/>
    </source>
</evidence>
<gene>
    <name evidence="2" type="ORF">DY367_31225</name>
</gene>
<organism evidence="2 3">
    <name type="scientific">Alcaligenes xylosoxydans xylosoxydans</name>
    <name type="common">Achromobacter xylosoxidans</name>
    <dbReference type="NCBI Taxonomy" id="85698"/>
    <lineage>
        <taxon>Bacteria</taxon>
        <taxon>Pseudomonadati</taxon>
        <taxon>Pseudomonadota</taxon>
        <taxon>Betaproteobacteria</taxon>
        <taxon>Burkholderiales</taxon>
        <taxon>Alcaligenaceae</taxon>
        <taxon>Achromobacter</taxon>
    </lineage>
</organism>
<feature type="region of interest" description="Disordered" evidence="1">
    <location>
        <begin position="1"/>
        <end position="33"/>
    </location>
</feature>
<reference evidence="2 3" key="1">
    <citation type="submission" date="2018-08" db="EMBL/GenBank/DDBJ databases">
        <title>Achromobacter xylosoxidans Genome sequencing and assembly.</title>
        <authorList>
            <person name="Wang R."/>
            <person name="Rensing C."/>
            <person name="Li Y."/>
        </authorList>
    </citation>
    <scope>NUCLEOTIDE SEQUENCE [LARGE SCALE GENOMIC DNA]</scope>
    <source>
        <strain evidence="2 3">GD003A</strain>
    </source>
</reference>
<proteinExistence type="predicted"/>
<dbReference type="AlphaFoldDB" id="A0A424W3H3"/>
<sequence>MSQQPGWTDLAQKFMGQQQQQAQQQGAQQQPDGLQRLMAENEAKRQAQAMALAQFNQLQEQAAAQRDQYRQRMAAQLRG</sequence>
<feature type="compositionally biased region" description="Low complexity" evidence="1">
    <location>
        <begin position="16"/>
        <end position="30"/>
    </location>
</feature>
<comment type="caution">
    <text evidence="2">The sequence shown here is derived from an EMBL/GenBank/DDBJ whole genome shotgun (WGS) entry which is preliminary data.</text>
</comment>